<protein>
    <recommendedName>
        <fullName evidence="7">RZ-type domain-containing protein</fullName>
    </recommendedName>
</protein>
<dbReference type="OrthoDB" id="2373449at2759"/>
<reference evidence="8" key="1">
    <citation type="submission" date="2020-05" db="EMBL/GenBank/DDBJ databases">
        <authorList>
            <person name="Rincon C."/>
            <person name="Sanders R I."/>
            <person name="Robbins C."/>
            <person name="Chaturvedi A."/>
        </authorList>
    </citation>
    <scope>NUCLEOTIDE SEQUENCE</scope>
    <source>
        <strain evidence="8">CHB12</strain>
    </source>
</reference>
<organism evidence="8 9">
    <name type="scientific">Rhizophagus irregularis</name>
    <dbReference type="NCBI Taxonomy" id="588596"/>
    <lineage>
        <taxon>Eukaryota</taxon>
        <taxon>Fungi</taxon>
        <taxon>Fungi incertae sedis</taxon>
        <taxon>Mucoromycota</taxon>
        <taxon>Glomeromycotina</taxon>
        <taxon>Glomeromycetes</taxon>
        <taxon>Glomerales</taxon>
        <taxon>Glomeraceae</taxon>
        <taxon>Rhizophagus</taxon>
    </lineage>
</organism>
<dbReference type="Pfam" id="PF20173">
    <property type="entry name" value="ZnF_RZ-type"/>
    <property type="match status" value="1"/>
</dbReference>
<evidence type="ECO:0000256" key="4">
    <source>
        <dbReference type="ARBA" id="ARBA00022771"/>
    </source>
</evidence>
<evidence type="ECO:0000313" key="8">
    <source>
        <dbReference type="EMBL" id="CAB5382078.1"/>
    </source>
</evidence>
<keyword evidence="2" id="KW-0963">Cytoplasm</keyword>
<accession>A0A916EDC9</accession>
<evidence type="ECO:0000256" key="5">
    <source>
        <dbReference type="ARBA" id="ARBA00022833"/>
    </source>
</evidence>
<sequence length="117" mass="12729">MSSLSIIYRQIIKNITTNQCPLLYLDIDTSNSDLLIKSVVGHVIALHSSLPADASPLANLLQNLNNCTGLYILTSSSDVESIILSAVFQRNGQFTRYQCKCGYVYLIGDCGQANGRG</sequence>
<comment type="subcellular location">
    <subcellularLocation>
        <location evidence="1">Cytoplasm</location>
    </subcellularLocation>
</comment>
<name>A0A916EDC9_9GLOM</name>
<dbReference type="InterPro" id="IPR046439">
    <property type="entry name" value="ZF_RZ_dom"/>
</dbReference>
<feature type="domain" description="RZ-type" evidence="7">
    <location>
        <begin position="88"/>
        <end position="116"/>
    </location>
</feature>
<dbReference type="GO" id="GO:0005737">
    <property type="term" value="C:cytoplasm"/>
    <property type="evidence" value="ECO:0007669"/>
    <property type="project" value="UniProtKB-SubCell"/>
</dbReference>
<evidence type="ECO:0000256" key="1">
    <source>
        <dbReference type="ARBA" id="ARBA00004496"/>
    </source>
</evidence>
<evidence type="ECO:0000256" key="2">
    <source>
        <dbReference type="ARBA" id="ARBA00022490"/>
    </source>
</evidence>
<dbReference type="GO" id="GO:0002376">
    <property type="term" value="P:immune system process"/>
    <property type="evidence" value="ECO:0007669"/>
    <property type="project" value="UniProtKB-KW"/>
</dbReference>
<evidence type="ECO:0000256" key="3">
    <source>
        <dbReference type="ARBA" id="ARBA00022723"/>
    </source>
</evidence>
<proteinExistence type="predicted"/>
<comment type="caution">
    <text evidence="8">The sequence shown here is derived from an EMBL/GenBank/DDBJ whole genome shotgun (WGS) entry which is preliminary data.</text>
</comment>
<dbReference type="Proteomes" id="UP000684084">
    <property type="component" value="Unassembled WGS sequence"/>
</dbReference>
<gene>
    <name evidence="8" type="ORF">CHRIB12_LOCUS17816</name>
</gene>
<evidence type="ECO:0000256" key="6">
    <source>
        <dbReference type="ARBA" id="ARBA00022859"/>
    </source>
</evidence>
<dbReference type="GO" id="GO:0008270">
    <property type="term" value="F:zinc ion binding"/>
    <property type="evidence" value="ECO:0007669"/>
    <property type="project" value="UniProtKB-KW"/>
</dbReference>
<keyword evidence="6" id="KW-0391">Immunity</keyword>
<dbReference type="AlphaFoldDB" id="A0A916EDC9"/>
<dbReference type="EMBL" id="CAGKOT010000045">
    <property type="protein sequence ID" value="CAB5382078.1"/>
    <property type="molecule type" value="Genomic_DNA"/>
</dbReference>
<keyword evidence="4" id="KW-0863">Zinc-finger</keyword>
<keyword evidence="3" id="KW-0479">Metal-binding</keyword>
<keyword evidence="5" id="KW-0862">Zinc</keyword>
<evidence type="ECO:0000313" key="9">
    <source>
        <dbReference type="Proteomes" id="UP000684084"/>
    </source>
</evidence>
<evidence type="ECO:0000259" key="7">
    <source>
        <dbReference type="Pfam" id="PF20173"/>
    </source>
</evidence>